<feature type="region of interest" description="Disordered" evidence="1">
    <location>
        <begin position="221"/>
        <end position="318"/>
    </location>
</feature>
<accession>A0A0N4YVB9</accession>
<feature type="region of interest" description="Disordered" evidence="1">
    <location>
        <begin position="1"/>
        <end position="20"/>
    </location>
</feature>
<reference evidence="4" key="1">
    <citation type="submission" date="2017-02" db="UniProtKB">
        <authorList>
            <consortium name="WormBaseParasite"/>
        </authorList>
    </citation>
    <scope>IDENTIFICATION</scope>
</reference>
<proteinExistence type="predicted"/>
<dbReference type="WBParaSite" id="NBR_0002119101-mRNA-1">
    <property type="protein sequence ID" value="NBR_0002119101-mRNA-1"/>
    <property type="gene ID" value="NBR_0002119101"/>
</dbReference>
<gene>
    <name evidence="2" type="ORF">NBR_LOCUS21192</name>
</gene>
<dbReference type="EMBL" id="UYSL01026016">
    <property type="protein sequence ID" value="VDL84933.1"/>
    <property type="molecule type" value="Genomic_DNA"/>
</dbReference>
<feature type="compositionally biased region" description="Low complexity" evidence="1">
    <location>
        <begin position="288"/>
        <end position="305"/>
    </location>
</feature>
<dbReference type="Proteomes" id="UP000271162">
    <property type="component" value="Unassembled WGS sequence"/>
</dbReference>
<evidence type="ECO:0000256" key="1">
    <source>
        <dbReference type="SAM" id="MobiDB-lite"/>
    </source>
</evidence>
<keyword evidence="3" id="KW-1185">Reference proteome</keyword>
<evidence type="ECO:0000313" key="4">
    <source>
        <dbReference type="WBParaSite" id="NBR_0002119101-mRNA-1"/>
    </source>
</evidence>
<reference evidence="2 3" key="2">
    <citation type="submission" date="2018-11" db="EMBL/GenBank/DDBJ databases">
        <authorList>
            <consortium name="Pathogen Informatics"/>
        </authorList>
    </citation>
    <scope>NUCLEOTIDE SEQUENCE [LARGE SCALE GENOMIC DNA]</scope>
</reference>
<evidence type="ECO:0000313" key="2">
    <source>
        <dbReference type="EMBL" id="VDL84933.1"/>
    </source>
</evidence>
<feature type="compositionally biased region" description="Basic and acidic residues" evidence="1">
    <location>
        <begin position="246"/>
        <end position="275"/>
    </location>
</feature>
<feature type="compositionally biased region" description="Polar residues" evidence="1">
    <location>
        <begin position="276"/>
        <end position="287"/>
    </location>
</feature>
<name>A0A0N4YVB9_NIPBR</name>
<feature type="compositionally biased region" description="Low complexity" evidence="1">
    <location>
        <begin position="221"/>
        <end position="234"/>
    </location>
</feature>
<dbReference type="AlphaFoldDB" id="A0A0N4YVB9"/>
<organism evidence="4">
    <name type="scientific">Nippostrongylus brasiliensis</name>
    <name type="common">Rat hookworm</name>
    <dbReference type="NCBI Taxonomy" id="27835"/>
    <lineage>
        <taxon>Eukaryota</taxon>
        <taxon>Metazoa</taxon>
        <taxon>Ecdysozoa</taxon>
        <taxon>Nematoda</taxon>
        <taxon>Chromadorea</taxon>
        <taxon>Rhabditida</taxon>
        <taxon>Rhabditina</taxon>
        <taxon>Rhabditomorpha</taxon>
        <taxon>Strongyloidea</taxon>
        <taxon>Heligmosomidae</taxon>
        <taxon>Nippostrongylus</taxon>
    </lineage>
</organism>
<protein>
    <submittedName>
        <fullName evidence="4">CXXC-type zinc finger protein 1</fullName>
    </submittedName>
</protein>
<feature type="compositionally biased region" description="Basic and acidic residues" evidence="1">
    <location>
        <begin position="9"/>
        <end position="20"/>
    </location>
</feature>
<sequence length="318" mass="36753">MSDSEAFEPGDKSGDDENGSDEHFEKDILVIANNFPKDLNFFCYPRNELMRDRICYGQLDAYALACAEDTPPLHLVPFCLAFKHQCSLVNYPAKDWCVREFDRYDNYCTRLRKSKCKSCTHDLSCYCEPYECLWRRLGYETAVWCQRYELFCNEKERRDKANELVTLMEKAVRIHYRCMHLFNLPKVICDPFRRQFDYNRCTKFLFDCELVSEWEEEKTVELSSESSSESVESGELPKKTLTPTPDEQKLAAKIAEEEKELDRLLKEKEKEDKQGQKPQQQAASANGTEITTATAPPTISATKSSNPVKSPFAAVQLA</sequence>
<evidence type="ECO:0000313" key="3">
    <source>
        <dbReference type="Proteomes" id="UP000271162"/>
    </source>
</evidence>